<feature type="transmembrane region" description="Helical" evidence="2">
    <location>
        <begin position="51"/>
        <end position="70"/>
    </location>
</feature>
<evidence type="ECO:0000259" key="3">
    <source>
        <dbReference type="Pfam" id="PF13116"/>
    </source>
</evidence>
<keyword evidence="5" id="KW-1185">Reference proteome</keyword>
<dbReference type="Proteomes" id="UP000735592">
    <property type="component" value="Unassembled WGS sequence"/>
</dbReference>
<dbReference type="EMBL" id="WNKW01000002">
    <property type="protein sequence ID" value="MTW33123.1"/>
    <property type="molecule type" value="Genomic_DNA"/>
</dbReference>
<evidence type="ECO:0000256" key="2">
    <source>
        <dbReference type="SAM" id="Phobius"/>
    </source>
</evidence>
<dbReference type="RefSeq" id="WP_155434489.1">
    <property type="nucleotide sequence ID" value="NZ_JBHLXK010000004.1"/>
</dbReference>
<comment type="caution">
    <text evidence="4">The sequence shown here is derived from an EMBL/GenBank/DDBJ whole genome shotgun (WGS) entry which is preliminary data.</text>
</comment>
<accession>A0ABW9SLU2</accession>
<keyword evidence="2" id="KW-1133">Transmembrane helix</keyword>
<dbReference type="InterPro" id="IPR025263">
    <property type="entry name" value="YhdP_central"/>
</dbReference>
<dbReference type="InterPro" id="IPR011836">
    <property type="entry name" value="YhdP"/>
</dbReference>
<dbReference type="PANTHER" id="PTHR38690">
    <property type="entry name" value="PROTEASE-RELATED"/>
    <property type="match status" value="1"/>
</dbReference>
<reference evidence="4 5" key="1">
    <citation type="submission" date="2019-11" db="EMBL/GenBank/DDBJ databases">
        <title>Type strains purchased from KCTC, JCM and DSMZ.</title>
        <authorList>
            <person name="Lu H."/>
        </authorList>
    </citation>
    <scope>NUCLEOTIDE SEQUENCE [LARGE SCALE GENOMIC DNA]</scope>
    <source>
        <strain evidence="4 5">DSM 103461</strain>
    </source>
</reference>
<name>A0ABW9SLU2_9BURK</name>
<protein>
    <submittedName>
        <fullName evidence="4">TIGR02099 family protein</fullName>
    </submittedName>
</protein>
<evidence type="ECO:0000313" key="4">
    <source>
        <dbReference type="EMBL" id="MTW33123.1"/>
    </source>
</evidence>
<keyword evidence="2" id="KW-0472">Membrane</keyword>
<gene>
    <name evidence="4" type="ORF">GM655_09815</name>
</gene>
<feature type="domain" description="YhdP central" evidence="3">
    <location>
        <begin position="46"/>
        <end position="1391"/>
    </location>
</feature>
<feature type="region of interest" description="Disordered" evidence="1">
    <location>
        <begin position="1"/>
        <end position="20"/>
    </location>
</feature>
<organism evidence="4 5">
    <name type="scientific">Pseudoduganella danionis</name>
    <dbReference type="NCBI Taxonomy" id="1890295"/>
    <lineage>
        <taxon>Bacteria</taxon>
        <taxon>Pseudomonadati</taxon>
        <taxon>Pseudomonadota</taxon>
        <taxon>Betaproteobacteria</taxon>
        <taxon>Burkholderiales</taxon>
        <taxon>Oxalobacteraceae</taxon>
        <taxon>Telluria group</taxon>
        <taxon>Pseudoduganella</taxon>
    </lineage>
</organism>
<evidence type="ECO:0000313" key="5">
    <source>
        <dbReference type="Proteomes" id="UP000735592"/>
    </source>
</evidence>
<evidence type="ECO:0000256" key="1">
    <source>
        <dbReference type="SAM" id="MobiDB-lite"/>
    </source>
</evidence>
<dbReference type="Pfam" id="PF13116">
    <property type="entry name" value="YhdP"/>
    <property type="match status" value="1"/>
</dbReference>
<dbReference type="NCBIfam" id="TIGR02099">
    <property type="entry name" value="YhdP family protein"/>
    <property type="match status" value="1"/>
</dbReference>
<sequence length="1409" mass="151678">MQKRDDQNVSATPPGQPDGEGYIATRWHRLTAFYRFCNLASHHVLGFTVKLALLLYFAFAILFLTLRYAVLPNIDHYKGDIERLASRAVGNAVSIDRVYASWHGLRPNLFLGDVVLHDSAGRPALSLPSVSATLSWWSAVSASVRFESLELVRPDLSVLRDAQGRLYVAGMLLDLNKPSDGKGADWLLAQREIVIREGRVQWLDQQRQAPLLALDGVHVVLRNQWLRHQLAVRATPPAALAAPLDVRADFSHPAFGARVSNLSMWKGELYADIRNTDLLTWKPWLDFPFELHSGGGSLRAWLGIDQSRLTGFTADLGLQNVSAVLGKELPVLDLRQLSGRIAAREELPNVLPLVVKGAKGAGSVPFGALGHAVELSQLSLTTSDGFVMAPTSLSERYVAASGPKPEQTTISAAQLDLQSMAGLAERLPLSEHQRQLLADFAPRGLLKNFSAEWRGAYPALQAYRIKGDLVGLGLKPQPPRPGQAKTARTPAIAAMPAIPGFENLSGAIDATEKGGSFSLNSQQLVLHMPDYFSSPSMPFEHLNLKARWSFERDEMLLFQIDSMDFLQQGMSGTLQGSHRMPLAGKGLGTVDFSGTLNNFQINRIDSYLPIQTPHDLRAWLTGALEGGVASDVNLRLRGDLAHFPFHGETGAERNRGEFRVAGKLTEGKLNYAPGQYLHDGKDLGKDGKPLPLWPQAEHIKGSFVFDRARMEIRGDTATTGGVALSGVKAVVANLDAHNALLEIDGNAAGPMQEFLKYVASSPVLEWISNFTDETQASGNAKLALKLQLPLAHLIDAQVQGSLQLQNNEITLMNELPPVQAAQGKIEFNERGVNLNQLSGNFLGGPVSITGGSQRDNAIVVKLAGTLTADGFRKQYGSPAMQRLASHFAGATRYTGTVTARDHQVTVAVDSSLNGLTVDLPVPLRKVASEAMPLRFVLNSALTPDSSGSLHDDIRISLGGNMAARYQRAKTGKQAWKLVRGGIGIATPAPEPESGLAYHVNLRALNVDAWLDFANSIGGKDGGASAASDSADLLQYVMPDTIAARSNELIIGDRKLENVVLGVGRQKTVWQANIDSTQANGYLTWSEPSTGQGLGKVTARLSSLVIPESASKDVQELLDSQAASTTIPALDIVVERFELFNKALGRLELQANNAQLAAQHEWRVSKLLLSNADGEFKGSGLWVSKDGAHDSSLIFDLDIANAGKLLDRFGFAGTLKGGKGNLSGEIGWKGLPYALDWPSLSGQIKLNVEKGQFLKQDPGAAKLLGVLSLQALPRLLKLDFHDVFSEGLAFDGITASAGISHGIVRTDNLKMHGVAATVLMDGSADLANETTNLHVVVIPEVNLGTAPLVYALAVNPVIGLGSFLAQLFLSAPVMKALTYHMQVTGPWKAPVVTKIETAKTEVPPPPKGAP</sequence>
<dbReference type="PANTHER" id="PTHR38690:SF1">
    <property type="entry name" value="PROTEASE"/>
    <property type="match status" value="1"/>
</dbReference>
<keyword evidence="2" id="KW-0812">Transmembrane</keyword>
<proteinExistence type="predicted"/>